<reference evidence="1 2" key="1">
    <citation type="submission" date="2019-07" db="EMBL/GenBank/DDBJ databases">
        <title>Genomic Encyclopedia of Archaeal and Bacterial Type Strains, Phase II (KMG-II): from individual species to whole genera.</title>
        <authorList>
            <person name="Goeker M."/>
        </authorList>
    </citation>
    <scope>NUCLEOTIDE SEQUENCE [LARGE SCALE GENOMIC DNA]</scope>
    <source>
        <strain evidence="1 2">ATCC BAA-252</strain>
    </source>
</reference>
<gene>
    <name evidence="1" type="ORF">JM93_03860</name>
</gene>
<comment type="caution">
    <text evidence="1">The sequence shown here is derived from an EMBL/GenBank/DDBJ whole genome shotgun (WGS) entry which is preliminary data.</text>
</comment>
<dbReference type="Proteomes" id="UP000320593">
    <property type="component" value="Unassembled WGS sequence"/>
</dbReference>
<dbReference type="EMBL" id="VLLF01000010">
    <property type="protein sequence ID" value="TWI81898.1"/>
    <property type="molecule type" value="Genomic_DNA"/>
</dbReference>
<dbReference type="Pfam" id="PF07751">
    <property type="entry name" value="Abi_2"/>
    <property type="match status" value="1"/>
</dbReference>
<dbReference type="InterPro" id="IPR011664">
    <property type="entry name" value="Abi_system_AbiD/AbiF-like"/>
</dbReference>
<accession>A0A562SL32</accession>
<dbReference type="InterPro" id="IPR017034">
    <property type="entry name" value="Abi_system_AbiD/AbiF"/>
</dbReference>
<dbReference type="AlphaFoldDB" id="A0A562SL32"/>
<proteinExistence type="predicted"/>
<name>A0A562SL32_9HYPH</name>
<sequence length="326" mass="37579">MGGLLTLMRYSKPYLTIPEQRELLERRGMTVADPAKCEEYLRRIGYYRLSAYWFPFRQLSQNPEGTHTLANNFKPGTTFKNATDLYAFDKGLRLIVLDAIERIEVSVRTEFALAMGSISPLAHRDRNNFNRRFSQFAPPRTQSMYQGWLQKLDEKAANSNEEFAEHFRTKYAREIMPIWIAVELLDFSPLSIGLSQLKHQQQQAIAASYGGISFRLIQSWIRSLCNVRNICAHHSRLWNKPVINQPAIPRRGEAPDLDHIATAPDTNKRVYATLAVMRLLLKEINPRTRWATRLKGHVATFPNDAPNISLKDAGFPDNWHQLPLWS</sequence>
<organism evidence="1 2">
    <name type="scientific">Roseibium hamelinense</name>
    <dbReference type="NCBI Taxonomy" id="150831"/>
    <lineage>
        <taxon>Bacteria</taxon>
        <taxon>Pseudomonadati</taxon>
        <taxon>Pseudomonadota</taxon>
        <taxon>Alphaproteobacteria</taxon>
        <taxon>Hyphomicrobiales</taxon>
        <taxon>Stappiaceae</taxon>
        <taxon>Roseibium</taxon>
    </lineage>
</organism>
<dbReference type="PIRSF" id="PIRSF034934">
    <property type="entry name" value="AbiF_AbiD"/>
    <property type="match status" value="1"/>
</dbReference>
<evidence type="ECO:0000313" key="2">
    <source>
        <dbReference type="Proteomes" id="UP000320593"/>
    </source>
</evidence>
<protein>
    <submittedName>
        <fullName evidence="1">Abortive infection bacteriophage resistance protein</fullName>
    </submittedName>
</protein>
<dbReference type="RefSeq" id="WP_244300926.1">
    <property type="nucleotide sequence ID" value="NZ_SMLY01000072.1"/>
</dbReference>
<keyword evidence="2" id="KW-1185">Reference proteome</keyword>
<evidence type="ECO:0000313" key="1">
    <source>
        <dbReference type="EMBL" id="TWI81898.1"/>
    </source>
</evidence>